<organism evidence="2 3">
    <name type="scientific">Pseudomonas parafulva</name>
    <dbReference type="NCBI Taxonomy" id="157782"/>
    <lineage>
        <taxon>Bacteria</taxon>
        <taxon>Pseudomonadati</taxon>
        <taxon>Pseudomonadota</taxon>
        <taxon>Gammaproteobacteria</taxon>
        <taxon>Pseudomonadales</taxon>
        <taxon>Pseudomonadaceae</taxon>
        <taxon>Pseudomonas</taxon>
    </lineage>
</organism>
<reference evidence="2 3" key="1">
    <citation type="submission" date="2017-02" db="EMBL/GenBank/DDBJ databases">
        <authorList>
            <person name="Guo L."/>
        </authorList>
    </citation>
    <scope>NUCLEOTIDE SEQUENCE [LARGE SCALE GENOMIC DNA]</scope>
    <source>
        <strain evidence="2 3">PRS09-11288</strain>
    </source>
</reference>
<dbReference type="InterPro" id="IPR019626">
    <property type="entry name" value="Stress-induced_KGG_rpt"/>
</dbReference>
<accession>A0ABM6J3C8</accession>
<dbReference type="Proteomes" id="UP000191010">
    <property type="component" value="Chromosome"/>
</dbReference>
<feature type="region of interest" description="Disordered" evidence="1">
    <location>
        <begin position="1"/>
        <end position="51"/>
    </location>
</feature>
<dbReference type="RefSeq" id="WP_078478730.1">
    <property type="nucleotide sequence ID" value="NZ_CP019952.1"/>
</dbReference>
<sequence>MASNDNKHANQDGSSNTNPGNFANDPQKAAEAGREDGKNSHGGGRSSDENR</sequence>
<evidence type="ECO:0000256" key="1">
    <source>
        <dbReference type="SAM" id="MobiDB-lite"/>
    </source>
</evidence>
<evidence type="ECO:0000313" key="2">
    <source>
        <dbReference type="EMBL" id="AQW68922.1"/>
    </source>
</evidence>
<keyword evidence="3" id="KW-1185">Reference proteome</keyword>
<name>A0ABM6J3C8_9PSED</name>
<gene>
    <name evidence="2" type="ORF">B2J77_12190</name>
</gene>
<dbReference type="Pfam" id="PF10685">
    <property type="entry name" value="KGG"/>
    <property type="match status" value="1"/>
</dbReference>
<dbReference type="EMBL" id="CP019952">
    <property type="protein sequence ID" value="AQW68922.1"/>
    <property type="molecule type" value="Genomic_DNA"/>
</dbReference>
<evidence type="ECO:0000313" key="3">
    <source>
        <dbReference type="Proteomes" id="UP000191010"/>
    </source>
</evidence>
<feature type="compositionally biased region" description="Polar residues" evidence="1">
    <location>
        <begin position="11"/>
        <end position="21"/>
    </location>
</feature>
<proteinExistence type="predicted"/>
<feature type="compositionally biased region" description="Basic and acidic residues" evidence="1">
    <location>
        <begin position="1"/>
        <end position="10"/>
    </location>
</feature>
<evidence type="ECO:0008006" key="4">
    <source>
        <dbReference type="Google" id="ProtNLM"/>
    </source>
</evidence>
<protein>
    <recommendedName>
        <fullName evidence="4">Stress-induced protein</fullName>
    </recommendedName>
</protein>